<accession>V5I1L8</accession>
<feature type="region of interest" description="Disordered" evidence="1">
    <location>
        <begin position="65"/>
        <end position="104"/>
    </location>
</feature>
<name>V5I1L8_IXORI</name>
<evidence type="ECO:0000313" key="2">
    <source>
        <dbReference type="EMBL" id="JAB81313.1"/>
    </source>
</evidence>
<feature type="compositionally biased region" description="Pro residues" evidence="1">
    <location>
        <begin position="146"/>
        <end position="159"/>
    </location>
</feature>
<feature type="compositionally biased region" description="Basic and acidic residues" evidence="1">
    <location>
        <begin position="9"/>
        <end position="22"/>
    </location>
</feature>
<feature type="region of interest" description="Disordered" evidence="1">
    <location>
        <begin position="1"/>
        <end position="22"/>
    </location>
</feature>
<feature type="non-terminal residue" evidence="2">
    <location>
        <position position="1"/>
    </location>
</feature>
<proteinExistence type="evidence at transcript level"/>
<organism evidence="2">
    <name type="scientific">Ixodes ricinus</name>
    <name type="common">Common tick</name>
    <name type="synonym">Acarus ricinus</name>
    <dbReference type="NCBI Taxonomy" id="34613"/>
    <lineage>
        <taxon>Eukaryota</taxon>
        <taxon>Metazoa</taxon>
        <taxon>Ecdysozoa</taxon>
        <taxon>Arthropoda</taxon>
        <taxon>Chelicerata</taxon>
        <taxon>Arachnida</taxon>
        <taxon>Acari</taxon>
        <taxon>Parasitiformes</taxon>
        <taxon>Ixodida</taxon>
        <taxon>Ixodoidea</taxon>
        <taxon>Ixodidae</taxon>
        <taxon>Ixodinae</taxon>
        <taxon>Ixodes</taxon>
    </lineage>
</organism>
<protein>
    <submittedName>
        <fullName evidence="2">Uncharacterized protein</fullName>
    </submittedName>
</protein>
<dbReference type="AlphaFoldDB" id="V5I1L8"/>
<sequence>RRPKISEGIVKDPRAKEVPKAHQEGCSADLEVNCTWQHISCRAASVPLSRPGPCSWRTVRWAGPRGYAGGNSPGPSAGAPPETVPEPFRGNTLEDRHPQEPLASYTEAERRLLCSVCGVPELHRPTHLAGALHQARIATDWARRAAPPPVAPPGSPPPVGSRRGHPGALPSPPKLLCDPAHEEAILDLDL</sequence>
<feature type="region of interest" description="Disordered" evidence="1">
    <location>
        <begin position="145"/>
        <end position="178"/>
    </location>
</feature>
<reference evidence="2" key="1">
    <citation type="journal article" date="2015" name="Sci. Rep.">
        <title>Tissue- and time-dependent transcription in Ixodes ricinus salivary glands and midguts when blood feeding on the vertebrate host.</title>
        <authorList>
            <person name="Kotsyfakis M."/>
            <person name="Schwarz A."/>
            <person name="Erhart J."/>
            <person name="Ribeiro J.M."/>
        </authorList>
    </citation>
    <scope>NUCLEOTIDE SEQUENCE</scope>
    <source>
        <tissue evidence="2">Salivary gland and midgut</tissue>
    </source>
</reference>
<evidence type="ECO:0000256" key="1">
    <source>
        <dbReference type="SAM" id="MobiDB-lite"/>
    </source>
</evidence>
<dbReference type="EMBL" id="GANP01003155">
    <property type="protein sequence ID" value="JAB81313.1"/>
    <property type="molecule type" value="mRNA"/>
</dbReference>